<dbReference type="CDD" id="cd18084">
    <property type="entry name" value="RsmE-like"/>
    <property type="match status" value="1"/>
</dbReference>
<dbReference type="InterPro" id="IPR006700">
    <property type="entry name" value="RsmE"/>
</dbReference>
<keyword evidence="8" id="KW-0949">S-adenosyl-L-methionine</keyword>
<dbReference type="SUPFAM" id="SSF75217">
    <property type="entry name" value="alpha/beta knot"/>
    <property type="match status" value="1"/>
</dbReference>
<feature type="non-terminal residue" evidence="12">
    <location>
        <position position="1"/>
    </location>
</feature>
<evidence type="ECO:0000256" key="1">
    <source>
        <dbReference type="ARBA" id="ARBA00004496"/>
    </source>
</evidence>
<keyword evidence="6" id="KW-0489">Methyltransferase</keyword>
<name>A0A0F9NL37_9ZZZZ</name>
<evidence type="ECO:0000256" key="2">
    <source>
        <dbReference type="ARBA" id="ARBA00005528"/>
    </source>
</evidence>
<keyword evidence="7" id="KW-0808">Transferase</keyword>
<keyword evidence="4" id="KW-0963">Cytoplasm</keyword>
<dbReference type="Gene3D" id="3.40.1280.10">
    <property type="match status" value="1"/>
</dbReference>
<organism evidence="12">
    <name type="scientific">marine sediment metagenome</name>
    <dbReference type="NCBI Taxonomy" id="412755"/>
    <lineage>
        <taxon>unclassified sequences</taxon>
        <taxon>metagenomes</taxon>
        <taxon>ecological metagenomes</taxon>
    </lineage>
</organism>
<evidence type="ECO:0000256" key="3">
    <source>
        <dbReference type="ARBA" id="ARBA00012328"/>
    </source>
</evidence>
<dbReference type="EC" id="2.1.1.193" evidence="3"/>
<dbReference type="GO" id="GO:0005737">
    <property type="term" value="C:cytoplasm"/>
    <property type="evidence" value="ECO:0007669"/>
    <property type="project" value="UniProtKB-SubCell"/>
</dbReference>
<proteinExistence type="inferred from homology"/>
<dbReference type="PANTHER" id="PTHR30027">
    <property type="entry name" value="RIBOSOMAL RNA SMALL SUBUNIT METHYLTRANSFERASE E"/>
    <property type="match status" value="1"/>
</dbReference>
<evidence type="ECO:0000256" key="10">
    <source>
        <dbReference type="ARBA" id="ARBA00047944"/>
    </source>
</evidence>
<comment type="catalytic activity">
    <reaction evidence="10">
        <text>uridine(1498) in 16S rRNA + S-adenosyl-L-methionine = N(3)-methyluridine(1498) in 16S rRNA + S-adenosyl-L-homocysteine + H(+)</text>
        <dbReference type="Rhea" id="RHEA:42920"/>
        <dbReference type="Rhea" id="RHEA-COMP:10283"/>
        <dbReference type="Rhea" id="RHEA-COMP:10284"/>
        <dbReference type="ChEBI" id="CHEBI:15378"/>
        <dbReference type="ChEBI" id="CHEBI:57856"/>
        <dbReference type="ChEBI" id="CHEBI:59789"/>
        <dbReference type="ChEBI" id="CHEBI:65315"/>
        <dbReference type="ChEBI" id="CHEBI:74502"/>
        <dbReference type="EC" id="2.1.1.193"/>
    </reaction>
</comment>
<dbReference type="InterPro" id="IPR029028">
    <property type="entry name" value="Alpha/beta_knot_MTases"/>
</dbReference>
<dbReference type="EMBL" id="LAZR01003261">
    <property type="protein sequence ID" value="KKN20240.1"/>
    <property type="molecule type" value="Genomic_DNA"/>
</dbReference>
<accession>A0A0F9NL37</accession>
<evidence type="ECO:0000256" key="9">
    <source>
        <dbReference type="ARBA" id="ARBA00025699"/>
    </source>
</evidence>
<evidence type="ECO:0000259" key="11">
    <source>
        <dbReference type="Pfam" id="PF04452"/>
    </source>
</evidence>
<comment type="caution">
    <text evidence="12">The sequence shown here is derived from an EMBL/GenBank/DDBJ whole genome shotgun (WGS) entry which is preliminary data.</text>
</comment>
<evidence type="ECO:0000256" key="8">
    <source>
        <dbReference type="ARBA" id="ARBA00022691"/>
    </source>
</evidence>
<dbReference type="AlphaFoldDB" id="A0A0F9NL37"/>
<dbReference type="GO" id="GO:0070042">
    <property type="term" value="F:rRNA (uridine-N3-)-methyltransferase activity"/>
    <property type="evidence" value="ECO:0007669"/>
    <property type="project" value="TreeGrafter"/>
</dbReference>
<dbReference type="NCBIfam" id="TIGR00046">
    <property type="entry name" value="RsmE family RNA methyltransferase"/>
    <property type="match status" value="1"/>
</dbReference>
<sequence>QGCDTQLPEVLIKKRFKPFVEDELGHIIANTQPLVAHPSGGLSCPMGLNKPTTLAIGPEGGFIDYEVEKLAEVGFQSITLGNRILRVETAIPVLLSKLFS</sequence>
<evidence type="ECO:0000256" key="6">
    <source>
        <dbReference type="ARBA" id="ARBA00022603"/>
    </source>
</evidence>
<dbReference type="GO" id="GO:0070475">
    <property type="term" value="P:rRNA base methylation"/>
    <property type="evidence" value="ECO:0007669"/>
    <property type="project" value="TreeGrafter"/>
</dbReference>
<reference evidence="12" key="1">
    <citation type="journal article" date="2015" name="Nature">
        <title>Complex archaea that bridge the gap between prokaryotes and eukaryotes.</title>
        <authorList>
            <person name="Spang A."/>
            <person name="Saw J.H."/>
            <person name="Jorgensen S.L."/>
            <person name="Zaremba-Niedzwiedzka K."/>
            <person name="Martijn J."/>
            <person name="Lind A.E."/>
            <person name="van Eijk R."/>
            <person name="Schleper C."/>
            <person name="Guy L."/>
            <person name="Ettema T.J."/>
        </authorList>
    </citation>
    <scope>NUCLEOTIDE SEQUENCE</scope>
</reference>
<comment type="function">
    <text evidence="9">Specifically methylates the N3 position of the uracil ring of uridine 1498 (m3U1498) in 16S rRNA. Acts on the fully assembled 30S ribosomal subunit.</text>
</comment>
<evidence type="ECO:0000256" key="4">
    <source>
        <dbReference type="ARBA" id="ARBA00022490"/>
    </source>
</evidence>
<protein>
    <recommendedName>
        <fullName evidence="3">16S rRNA (uracil(1498)-N(3))-methyltransferase</fullName>
        <ecNumber evidence="3">2.1.1.193</ecNumber>
    </recommendedName>
</protein>
<dbReference type="PANTHER" id="PTHR30027:SF3">
    <property type="entry name" value="16S RRNA (URACIL(1498)-N(3))-METHYLTRANSFERASE"/>
    <property type="match status" value="1"/>
</dbReference>
<gene>
    <name evidence="12" type="ORF">LCGC14_0937560</name>
</gene>
<dbReference type="Pfam" id="PF04452">
    <property type="entry name" value="Methyltrans_RNA"/>
    <property type="match status" value="1"/>
</dbReference>
<evidence type="ECO:0000313" key="12">
    <source>
        <dbReference type="EMBL" id="KKN20240.1"/>
    </source>
</evidence>
<comment type="subcellular location">
    <subcellularLocation>
        <location evidence="1">Cytoplasm</location>
    </subcellularLocation>
</comment>
<evidence type="ECO:0000256" key="7">
    <source>
        <dbReference type="ARBA" id="ARBA00022679"/>
    </source>
</evidence>
<evidence type="ECO:0000256" key="5">
    <source>
        <dbReference type="ARBA" id="ARBA00022552"/>
    </source>
</evidence>
<dbReference type="InterPro" id="IPR029026">
    <property type="entry name" value="tRNA_m1G_MTases_N"/>
</dbReference>
<keyword evidence="5" id="KW-0698">rRNA processing</keyword>
<dbReference type="InterPro" id="IPR046886">
    <property type="entry name" value="RsmE_MTase_dom"/>
</dbReference>
<feature type="domain" description="Ribosomal RNA small subunit methyltransferase E methyltransferase" evidence="11">
    <location>
        <begin position="1"/>
        <end position="97"/>
    </location>
</feature>
<comment type="similarity">
    <text evidence="2">Belongs to the RNA methyltransferase RsmE family.</text>
</comment>